<organism evidence="2 3">
    <name type="scientific">Actinokineospora bangkokensis</name>
    <dbReference type="NCBI Taxonomy" id="1193682"/>
    <lineage>
        <taxon>Bacteria</taxon>
        <taxon>Bacillati</taxon>
        <taxon>Actinomycetota</taxon>
        <taxon>Actinomycetes</taxon>
        <taxon>Pseudonocardiales</taxon>
        <taxon>Pseudonocardiaceae</taxon>
        <taxon>Actinokineospora</taxon>
    </lineage>
</organism>
<feature type="transmembrane region" description="Helical" evidence="1">
    <location>
        <begin position="49"/>
        <end position="71"/>
    </location>
</feature>
<dbReference type="STRING" id="1193682.BJP25_31145"/>
<evidence type="ECO:0000313" key="3">
    <source>
        <dbReference type="Proteomes" id="UP000186040"/>
    </source>
</evidence>
<dbReference type="RefSeq" id="WP_075977678.1">
    <property type="nucleotide sequence ID" value="NZ_MKQR01000026.1"/>
</dbReference>
<keyword evidence="1" id="KW-0472">Membrane</keyword>
<proteinExistence type="predicted"/>
<gene>
    <name evidence="2" type="ORF">BJP25_31145</name>
</gene>
<keyword evidence="1" id="KW-1133">Transmembrane helix</keyword>
<name>A0A1Q9LG71_9PSEU</name>
<feature type="transmembrane region" description="Helical" evidence="1">
    <location>
        <begin position="92"/>
        <end position="118"/>
    </location>
</feature>
<feature type="transmembrane region" description="Helical" evidence="1">
    <location>
        <begin position="219"/>
        <end position="237"/>
    </location>
</feature>
<comment type="caution">
    <text evidence="2">The sequence shown here is derived from an EMBL/GenBank/DDBJ whole genome shotgun (WGS) entry which is preliminary data.</text>
</comment>
<sequence>MTLLATERMKLMSTRSPWFSTVLAVGLVAGFAGLLALTTTDKSTLDLGLLLAGGQFGQMVILVMAALAVTTEYRFGTIRTTFQAVPRRTSALLAKTGVVALLALVIGEVAGFGAWAVGKLFAGSAAPIALAGEAAWRQVAGVGPLFAVAAVVAVAVGILVRQSAGAISVVLIWSLLVETLVALIPRVGRDIQQWMPFQVGSRFLGEGAPGAPLGPWASLGYFAAVAAVLLAVALVVADKRDA</sequence>
<dbReference type="OrthoDB" id="4336046at2"/>
<evidence type="ECO:0000256" key="1">
    <source>
        <dbReference type="SAM" id="Phobius"/>
    </source>
</evidence>
<feature type="transmembrane region" description="Helical" evidence="1">
    <location>
        <begin position="167"/>
        <end position="187"/>
    </location>
</feature>
<dbReference type="EMBL" id="MKQR01000026">
    <property type="protein sequence ID" value="OLR91005.1"/>
    <property type="molecule type" value="Genomic_DNA"/>
</dbReference>
<accession>A0A1Q9LG71</accession>
<keyword evidence="3" id="KW-1185">Reference proteome</keyword>
<dbReference type="Proteomes" id="UP000186040">
    <property type="component" value="Unassembled WGS sequence"/>
</dbReference>
<feature type="transmembrane region" description="Helical" evidence="1">
    <location>
        <begin position="138"/>
        <end position="160"/>
    </location>
</feature>
<protein>
    <recommendedName>
        <fullName evidence="4">ABC transporter permease</fullName>
    </recommendedName>
</protein>
<reference evidence="2 3" key="1">
    <citation type="submission" date="2016-10" db="EMBL/GenBank/DDBJ databases">
        <title>The Draft Genome Sequence of Actinokineospora bangkokensis 44EHWT reveals the biosynthetic pathway of antifungal compounds Thailandins with unusual extender unit butylmalonyl-CoA.</title>
        <authorList>
            <person name="Greule A."/>
            <person name="Intra B."/>
            <person name="Flemming S."/>
            <person name="Rommel M.G."/>
            <person name="Panbangred W."/>
            <person name="Bechthold A."/>
        </authorList>
    </citation>
    <scope>NUCLEOTIDE SEQUENCE [LARGE SCALE GENOMIC DNA]</scope>
    <source>
        <strain evidence="2 3">44EHW</strain>
    </source>
</reference>
<evidence type="ECO:0008006" key="4">
    <source>
        <dbReference type="Google" id="ProtNLM"/>
    </source>
</evidence>
<feature type="transmembrane region" description="Helical" evidence="1">
    <location>
        <begin position="18"/>
        <end position="37"/>
    </location>
</feature>
<dbReference type="AlphaFoldDB" id="A0A1Q9LG71"/>
<evidence type="ECO:0000313" key="2">
    <source>
        <dbReference type="EMBL" id="OLR91005.1"/>
    </source>
</evidence>
<keyword evidence="1" id="KW-0812">Transmembrane</keyword>